<dbReference type="OMA" id="FHMPPLY"/>
<dbReference type="AlphaFoldDB" id="A0A401TMK7"/>
<dbReference type="GO" id="GO:0007267">
    <property type="term" value="P:cell-cell signaling"/>
    <property type="evidence" value="ECO:0007669"/>
    <property type="project" value="TreeGrafter"/>
</dbReference>
<reference evidence="14 15" key="1">
    <citation type="journal article" date="2018" name="Nat. Ecol. Evol.">
        <title>Shark genomes provide insights into elasmobranch evolution and the origin of vertebrates.</title>
        <authorList>
            <person name="Hara Y"/>
            <person name="Yamaguchi K"/>
            <person name="Onimaru K"/>
            <person name="Kadota M"/>
            <person name="Koyanagi M"/>
            <person name="Keeley SD"/>
            <person name="Tatsumi K"/>
            <person name="Tanaka K"/>
            <person name="Motone F"/>
            <person name="Kageyama Y"/>
            <person name="Nozu R"/>
            <person name="Adachi N"/>
            <person name="Nishimura O"/>
            <person name="Nakagawa R"/>
            <person name="Tanegashima C"/>
            <person name="Kiyatake I"/>
            <person name="Matsumoto R"/>
            <person name="Murakumo K"/>
            <person name="Nishida K"/>
            <person name="Terakita A"/>
            <person name="Kuratani S"/>
            <person name="Sato K"/>
            <person name="Hyodo S Kuraku.S."/>
        </authorList>
    </citation>
    <scope>NUCLEOTIDE SEQUENCE [LARGE SCALE GENOMIC DNA]</scope>
</reference>
<evidence type="ECO:0000256" key="8">
    <source>
        <dbReference type="ARBA" id="ARBA00023136"/>
    </source>
</evidence>
<comment type="subunit">
    <text evidence="9">A connexon is composed of a hexamer of connexins.</text>
</comment>
<dbReference type="SMART" id="SM01089">
    <property type="entry name" value="Connexin_CCC"/>
    <property type="match status" value="1"/>
</dbReference>
<dbReference type="GO" id="GO:0005922">
    <property type="term" value="C:connexin complex"/>
    <property type="evidence" value="ECO:0007669"/>
    <property type="project" value="InterPro"/>
</dbReference>
<evidence type="ECO:0000256" key="10">
    <source>
        <dbReference type="SAM" id="MobiDB-lite"/>
    </source>
</evidence>
<evidence type="ECO:0000259" key="12">
    <source>
        <dbReference type="SMART" id="SM00037"/>
    </source>
</evidence>
<dbReference type="InterPro" id="IPR019570">
    <property type="entry name" value="Connexin_CCC"/>
</dbReference>
<evidence type="ECO:0000256" key="6">
    <source>
        <dbReference type="ARBA" id="ARBA00022949"/>
    </source>
</evidence>
<dbReference type="InterPro" id="IPR013092">
    <property type="entry name" value="Connexin_N"/>
</dbReference>
<proteinExistence type="inferred from homology"/>
<comment type="function">
    <text evidence="9">One gap junction consists of a cluster of closely packed pairs of transmembrane channels, the connexons, through which materials of low MW diffuse from one cell to a neighboring cell.</text>
</comment>
<evidence type="ECO:0000256" key="4">
    <source>
        <dbReference type="ARBA" id="ARBA00022692"/>
    </source>
</evidence>
<keyword evidence="7 11" id="KW-1133">Transmembrane helix</keyword>
<keyword evidence="15" id="KW-1185">Reference proteome</keyword>
<sequence>MGDWSLLSRILEQVHQHSTAVGKVWLTVLFVFRMLVLGAAAESAWGDEQSGFSCNTRQPGCETVCYDRAFPVSHVRLWVLQVVFVSTPSLVFVAHALRSVRRQQEAPAGGAPGRQGDKAQIRGALLGTYVCCVLARSALELGFLAAQYLLYGIFLSPVYRCERAPCPTPTDCFVSRPTEKNVFVAFMAAVSGVSLLLGLAELCYLGRRRLCPPTPEAQAPSPDAWPHHPQNQDLHVTV</sequence>
<evidence type="ECO:0000256" key="7">
    <source>
        <dbReference type="ARBA" id="ARBA00022989"/>
    </source>
</evidence>
<evidence type="ECO:0000256" key="3">
    <source>
        <dbReference type="ARBA" id="ARBA00022475"/>
    </source>
</evidence>
<feature type="transmembrane region" description="Helical" evidence="11">
    <location>
        <begin position="183"/>
        <end position="205"/>
    </location>
</feature>
<evidence type="ECO:0000256" key="1">
    <source>
        <dbReference type="ARBA" id="ARBA00004610"/>
    </source>
</evidence>
<feature type="transmembrane region" description="Helical" evidence="11">
    <location>
        <begin position="20"/>
        <end position="41"/>
    </location>
</feature>
<evidence type="ECO:0000313" key="14">
    <source>
        <dbReference type="EMBL" id="GCC43859.1"/>
    </source>
</evidence>
<dbReference type="PROSITE" id="PS00408">
    <property type="entry name" value="CONNEXINS_2"/>
    <property type="match status" value="1"/>
</dbReference>
<organism evidence="14 15">
    <name type="scientific">Chiloscyllium punctatum</name>
    <name type="common">Brownbanded bambooshark</name>
    <name type="synonym">Hemiscyllium punctatum</name>
    <dbReference type="NCBI Taxonomy" id="137246"/>
    <lineage>
        <taxon>Eukaryota</taxon>
        <taxon>Metazoa</taxon>
        <taxon>Chordata</taxon>
        <taxon>Craniata</taxon>
        <taxon>Vertebrata</taxon>
        <taxon>Chondrichthyes</taxon>
        <taxon>Elasmobranchii</taxon>
        <taxon>Galeomorphii</taxon>
        <taxon>Galeoidea</taxon>
        <taxon>Orectolobiformes</taxon>
        <taxon>Hemiscylliidae</taxon>
        <taxon>Chiloscyllium</taxon>
    </lineage>
</organism>
<keyword evidence="5 9" id="KW-0303">Gap junction</keyword>
<feature type="compositionally biased region" description="Polar residues" evidence="10">
    <location>
        <begin position="229"/>
        <end position="238"/>
    </location>
</feature>
<accession>A0A401TMK7</accession>
<dbReference type="STRING" id="137246.A0A401TMK7"/>
<dbReference type="EMBL" id="BEZZ01111937">
    <property type="protein sequence ID" value="GCC43859.1"/>
    <property type="molecule type" value="Genomic_DNA"/>
</dbReference>
<dbReference type="PRINTS" id="PR00206">
    <property type="entry name" value="CONNEXIN"/>
</dbReference>
<evidence type="ECO:0000256" key="11">
    <source>
        <dbReference type="SAM" id="Phobius"/>
    </source>
</evidence>
<feature type="domain" description="Connexin N-terminal" evidence="12">
    <location>
        <begin position="43"/>
        <end position="76"/>
    </location>
</feature>
<gene>
    <name evidence="14" type="ORF">chiPu_0027727</name>
</gene>
<dbReference type="InterPro" id="IPR000500">
    <property type="entry name" value="Connexin"/>
</dbReference>
<name>A0A401TMK7_CHIPU</name>
<evidence type="ECO:0000256" key="2">
    <source>
        <dbReference type="ARBA" id="ARBA00004651"/>
    </source>
</evidence>
<evidence type="ECO:0000256" key="9">
    <source>
        <dbReference type="RuleBase" id="RU000630"/>
    </source>
</evidence>
<dbReference type="GO" id="GO:0005243">
    <property type="term" value="F:gap junction channel activity"/>
    <property type="evidence" value="ECO:0007669"/>
    <property type="project" value="TreeGrafter"/>
</dbReference>
<dbReference type="InterPro" id="IPR017990">
    <property type="entry name" value="Connexin_CS"/>
</dbReference>
<feature type="transmembrane region" description="Helical" evidence="11">
    <location>
        <begin position="124"/>
        <end position="150"/>
    </location>
</feature>
<keyword evidence="3" id="KW-1003">Cell membrane</keyword>
<dbReference type="SMART" id="SM00037">
    <property type="entry name" value="CNX"/>
    <property type="match status" value="1"/>
</dbReference>
<comment type="subcellular location">
    <subcellularLocation>
        <location evidence="1">Cell junction</location>
        <location evidence="1">Gap junction</location>
    </subcellularLocation>
    <subcellularLocation>
        <location evidence="2 9">Cell membrane</location>
        <topology evidence="2 9">Multi-pass membrane protein</topology>
    </subcellularLocation>
</comment>
<dbReference type="Pfam" id="PF00029">
    <property type="entry name" value="Connexin"/>
    <property type="match status" value="1"/>
</dbReference>
<dbReference type="Gene3D" id="1.20.1440.80">
    <property type="entry name" value="Gap junction channel protein cysteine-rich domain"/>
    <property type="match status" value="1"/>
</dbReference>
<keyword evidence="8 11" id="KW-0472">Membrane</keyword>
<evidence type="ECO:0000259" key="13">
    <source>
        <dbReference type="SMART" id="SM01089"/>
    </source>
</evidence>
<dbReference type="InterPro" id="IPR038359">
    <property type="entry name" value="Connexin_N_sf"/>
</dbReference>
<comment type="caution">
    <text evidence="14">The sequence shown here is derived from an EMBL/GenBank/DDBJ whole genome shotgun (WGS) entry which is preliminary data.</text>
</comment>
<protein>
    <recommendedName>
        <fullName evidence="9">Gap junction protein</fullName>
    </recommendedName>
</protein>
<dbReference type="Proteomes" id="UP000287033">
    <property type="component" value="Unassembled WGS sequence"/>
</dbReference>
<dbReference type="OrthoDB" id="9930281at2759"/>
<dbReference type="PANTHER" id="PTHR11984">
    <property type="entry name" value="CONNEXIN"/>
    <property type="match status" value="1"/>
</dbReference>
<keyword evidence="6" id="KW-0965">Cell junction</keyword>
<comment type="similarity">
    <text evidence="9">Belongs to the connexin family.</text>
</comment>
<feature type="transmembrane region" description="Helical" evidence="11">
    <location>
        <begin position="78"/>
        <end position="97"/>
    </location>
</feature>
<feature type="domain" description="Connexin cysteine-rich" evidence="13">
    <location>
        <begin position="139"/>
        <end position="205"/>
    </location>
</feature>
<dbReference type="PROSITE" id="PS00407">
    <property type="entry name" value="CONNEXINS_1"/>
    <property type="match status" value="1"/>
</dbReference>
<keyword evidence="4 9" id="KW-0812">Transmembrane</keyword>
<evidence type="ECO:0000256" key="5">
    <source>
        <dbReference type="ARBA" id="ARBA00022868"/>
    </source>
</evidence>
<evidence type="ECO:0000313" key="15">
    <source>
        <dbReference type="Proteomes" id="UP000287033"/>
    </source>
</evidence>
<feature type="region of interest" description="Disordered" evidence="10">
    <location>
        <begin position="215"/>
        <end position="238"/>
    </location>
</feature>
<dbReference type="PANTHER" id="PTHR11984:SF53">
    <property type="entry name" value="GAP JUNCTION PROTEIN"/>
    <property type="match status" value="1"/>
</dbReference>